<dbReference type="AlphaFoldDB" id="A0A0P8AT66"/>
<dbReference type="SUPFAM" id="SSF52980">
    <property type="entry name" value="Restriction endonuclease-like"/>
    <property type="match status" value="1"/>
</dbReference>
<dbReference type="SUPFAM" id="SSF52540">
    <property type="entry name" value="P-loop containing nucleoside triphosphate hydrolases"/>
    <property type="match status" value="1"/>
</dbReference>
<dbReference type="InterPro" id="IPR038726">
    <property type="entry name" value="PDDEXK_AddAB-type"/>
</dbReference>
<evidence type="ECO:0000313" key="2">
    <source>
        <dbReference type="EMBL" id="KPQ19347.1"/>
    </source>
</evidence>
<dbReference type="InterPro" id="IPR027417">
    <property type="entry name" value="P-loop_NTPase"/>
</dbReference>
<proteinExistence type="predicted"/>
<dbReference type="PATRIC" id="fig|1305737.6.peg.1262"/>
<dbReference type="Gene3D" id="3.90.320.10">
    <property type="match status" value="1"/>
</dbReference>
<protein>
    <submittedName>
        <fullName evidence="2">PD-(D/E)XK nuclease superfamily</fullName>
    </submittedName>
</protein>
<organism evidence="2 3">
    <name type="scientific">Algoriphagus marincola HL-49</name>
    <dbReference type="NCBI Taxonomy" id="1305737"/>
    <lineage>
        <taxon>Bacteria</taxon>
        <taxon>Pseudomonadati</taxon>
        <taxon>Bacteroidota</taxon>
        <taxon>Cytophagia</taxon>
        <taxon>Cytophagales</taxon>
        <taxon>Cyclobacteriaceae</taxon>
        <taxon>Algoriphagus</taxon>
    </lineage>
</organism>
<dbReference type="STRING" id="1305737.GCA_000526355_00551"/>
<dbReference type="eggNOG" id="COG3893">
    <property type="taxonomic scope" value="Bacteria"/>
</dbReference>
<accession>A0A0P8AT66</accession>
<dbReference type="Proteomes" id="UP000050421">
    <property type="component" value="Unassembled WGS sequence"/>
</dbReference>
<evidence type="ECO:0000313" key="3">
    <source>
        <dbReference type="Proteomes" id="UP000050421"/>
    </source>
</evidence>
<dbReference type="EMBL" id="LJXT01000011">
    <property type="protein sequence ID" value="KPQ19347.1"/>
    <property type="molecule type" value="Genomic_DNA"/>
</dbReference>
<dbReference type="InterPro" id="IPR011335">
    <property type="entry name" value="Restrct_endonuc-II-like"/>
</dbReference>
<name>A0A0P8AT66_9BACT</name>
<dbReference type="OrthoDB" id="9762792at2"/>
<dbReference type="InterPro" id="IPR011604">
    <property type="entry name" value="PDDEXK-like_dom_sf"/>
</dbReference>
<sequence length="954" mass="111396">MHNFLRKTAGQILRNHESLQDLMIILPNRRAGLFFTQHLGALIKEPTWMPEVKTIEDLFYAYAGNRPADDLTLVFELYRVYADLQENPEEFDRFFFWGEMILKDFNDLDQFLADPDKLYHQLAEFKEFESDLSYLSPQQIALIQQFWSSFVSQERNHQEKFLKFWQLLKPLYHAFQASLNVSGLAYSGKLYRQVAESLDQIPKPDQHFIFIGFNAFTGTEEILIKYFIQNFGAEIVWDLDAYYVEDKNQEAGLFFRDYLNDKVFGPTFPEELPRQIQDRKIEIKTYSTPLKVNQANLVGSLLEQVGESEKLEETVVILPDEQLLFPVLHSLPDHIDQVNVTMGYPVKNAPVYAFLEAVLEMQRYIKIENEEELFYHQPVRNLLSSTYLKGVNASFCRDLLSDIKERNQVYISKKELQKGGVLFQLIFQKLESERLFPYMATLMEELAKLLQEEPLQRSYLFQCFKQLTRLREIFEKQGNPRLNREFFIRIFRQVFREVKLPFEGEPLRGLQVMGVLESRNLDFKRVIICNMNEDSFPPSAGLNSMIPFNLRRAFGLPVQEQNDSIYAYTFYRLLHAAEEVHMIYTTAGDQGKSGEKSRYIQQMAAELGREIEEQVIFVPIDQKKPEAILVKKTQAVLDALERYLIQENGKAETAFSPSALNTYLDCGLKFYLQYIAGLKETEEVTEEIDAGVFGNLAHLALEKLYLDFIERKKRTALEKGDFADLRKNWVFPAVEKAIREQYHLEGEADTKLNGQLAIARDVLQRYVRQVLVYDEQSAPFRLISLEKAKRYEAGLSIQTQKGPREAVLRGIIDRVDEHQGSIRLIDYKSGGDKKEFPHLDALFDRSLEKRNKAAMQTLFYGLIYQGSHPENTAPLKPAIFNLKEIFNDDFNPYLKEREGRREGVEVQDYRNFETDFRQKLKDLLEELYDPLKPFDQTAVLKKCEYCPYKEICGR</sequence>
<dbReference type="eggNOG" id="COG2887">
    <property type="taxonomic scope" value="Bacteria"/>
</dbReference>
<evidence type="ECO:0000259" key="1">
    <source>
        <dbReference type="Pfam" id="PF12705"/>
    </source>
</evidence>
<dbReference type="Gene3D" id="3.40.50.300">
    <property type="entry name" value="P-loop containing nucleotide triphosphate hydrolases"/>
    <property type="match status" value="1"/>
</dbReference>
<feature type="domain" description="PD-(D/E)XK endonuclease-like" evidence="1">
    <location>
        <begin position="655"/>
        <end position="952"/>
    </location>
</feature>
<gene>
    <name evidence="2" type="ORF">HLUCCX10_02960</name>
</gene>
<dbReference type="Pfam" id="PF12705">
    <property type="entry name" value="PDDEXK_1"/>
    <property type="match status" value="1"/>
</dbReference>
<reference evidence="2 3" key="1">
    <citation type="submission" date="2015-09" db="EMBL/GenBank/DDBJ databases">
        <title>Identification and resolution of microdiversity through metagenomic sequencing of parallel consortia.</title>
        <authorList>
            <person name="Nelson W.C."/>
            <person name="Romine M.F."/>
            <person name="Lindemann S.R."/>
        </authorList>
    </citation>
    <scope>NUCLEOTIDE SEQUENCE [LARGE SCALE GENOMIC DNA]</scope>
    <source>
        <strain evidence="2">HL-49</strain>
    </source>
</reference>
<comment type="caution">
    <text evidence="2">The sequence shown here is derived from an EMBL/GenBank/DDBJ whole genome shotgun (WGS) entry which is preliminary data.</text>
</comment>